<evidence type="ECO:0000313" key="5">
    <source>
        <dbReference type="Proteomes" id="UP000256328"/>
    </source>
</evidence>
<dbReference type="PANTHER" id="PTHR43439">
    <property type="entry name" value="PHENYLACETATE-COENZYME A LIGASE"/>
    <property type="match status" value="1"/>
</dbReference>
<dbReference type="EMBL" id="PDLN01000009">
    <property type="protein sequence ID" value="RDW76106.1"/>
    <property type="molecule type" value="Genomic_DNA"/>
</dbReference>
<protein>
    <recommendedName>
        <fullName evidence="3">Carrier domain-containing protein</fullName>
    </recommendedName>
</protein>
<evidence type="ECO:0000259" key="3">
    <source>
        <dbReference type="PROSITE" id="PS50075"/>
    </source>
</evidence>
<dbReference type="Proteomes" id="UP000256328">
    <property type="component" value="Unassembled WGS sequence"/>
</dbReference>
<accession>A0A3D8RQ84</accession>
<evidence type="ECO:0000256" key="2">
    <source>
        <dbReference type="ARBA" id="ARBA00022553"/>
    </source>
</evidence>
<dbReference type="AlphaFoldDB" id="A0A3D8RQ84"/>
<comment type="caution">
    <text evidence="4">The sequence shown here is derived from an EMBL/GenBank/DDBJ whole genome shotgun (WGS) entry which is preliminary data.</text>
</comment>
<sequence length="1045" mass="117150">MDCTTSRYGRRTLLSLIDLQAEETPNQVRYSYSLTSDPSDGFHNVTSAQYANSINRAAKWLEESLGRKSTTFEPVGYIGPPDFRYHILAFAAVKAGYQVLYSSPRNSVEGHMRVINHSDCNIWALPSQKIGNVEQILARKIFKVIHVPELEEFLDETVVPVYPYERTWEQARFEPFMTLHTSGSTGLPKPIVVRHGLLTTFDSFRLLKDVDGRALQVKNWEDRAFYSAFPNFHAAGIMVNFGLPIFWGAKITYGPMNKPINTSLIESIIDNANIEALLIAPTFVEELAITPSSMEKLKKIKCIVTGSGPVSAEAGSKIWEVTRLDNVLGTTEGGLYPALQSDPDSWNYFHFHPACGFEYRPYGTGDMYEQFQVRRPELDLHQGHLVTFRGEDEVPINDLFSEHLTKKGHWLYRGRNDDIIVLSNGEKLNPLDMEASLNDHPSVRSALIVGEARFQTAVLIELKNPDISTEEKRTISESIWEAIKLANTDAPAHARVQYGFMVFTTPAKPFFRAGKGTVQREMTLDAYKEEIEQLYAAAESDTEISTLEVGSLGSTIEGLKQIVREATGSNIGIDEDFFIAGMDSLTAFSLVRKLRYALGSENISRELMANDVYNNPTIQSLAEFIFSTTESNEADEPRRTKEKNIQQMQSLIDKYTVGLPVPVPGTLPQTLENGYAVVLTGSTGSLGSYILDDLLSLEHVSHIYCLNRAVDGKEKQTENSRRRNLRTNWGDKVRFWHADLSKRQFGLSEAQYQELLQHTTQIIHNQWQVDFNLSLASFEPHIRGVRHLVDFSSQSIYKAGIFFISSIGTTLGKDWNELVPESLLTDLGSSALGYGSSKLVSELILAEASKVSKISTTICRVGQIAGPVKSIKGMWNQQEWLPTIISTSQYLGKIPESLASMDRVDWIPVDTLSTIILELASVNRLAKDVSGEFEVVPKVYHCVNPSHRPWSELLPIVSRHLPTAKSTSWEEWLAALKESAKRGEVSSNPGIKLLSFYEDADPSHKSQRESPILDTALTVAKSHLLKDVGPVTEEWMDLWMGQWGY</sequence>
<proteinExistence type="predicted"/>
<dbReference type="InterPro" id="IPR013120">
    <property type="entry name" value="FAR_NAD-bd"/>
</dbReference>
<dbReference type="Gene3D" id="3.40.50.720">
    <property type="entry name" value="NAD(P)-binding Rossmann-like Domain"/>
    <property type="match status" value="1"/>
</dbReference>
<name>A0A3D8RQ84_9HELO</name>
<organism evidence="4 5">
    <name type="scientific">Coleophoma crateriformis</name>
    <dbReference type="NCBI Taxonomy" id="565419"/>
    <lineage>
        <taxon>Eukaryota</taxon>
        <taxon>Fungi</taxon>
        <taxon>Dikarya</taxon>
        <taxon>Ascomycota</taxon>
        <taxon>Pezizomycotina</taxon>
        <taxon>Leotiomycetes</taxon>
        <taxon>Helotiales</taxon>
        <taxon>Dermateaceae</taxon>
        <taxon>Coleophoma</taxon>
    </lineage>
</organism>
<dbReference type="InterPro" id="IPR036736">
    <property type="entry name" value="ACP-like_sf"/>
</dbReference>
<dbReference type="SUPFAM" id="SSF56801">
    <property type="entry name" value="Acetyl-CoA synthetase-like"/>
    <property type="match status" value="1"/>
</dbReference>
<dbReference type="Pfam" id="PF23562">
    <property type="entry name" value="AMP-binding_C_3"/>
    <property type="match status" value="1"/>
</dbReference>
<reference evidence="4 5" key="1">
    <citation type="journal article" date="2018" name="IMA Fungus">
        <title>IMA Genome-F 9: Draft genome sequence of Annulohypoxylon stygium, Aspergillus mulundensis, Berkeleyomyces basicola (syn. Thielaviopsis basicola), Ceratocystis smalleyi, two Cercospora beticola strains, Coleophoma cylindrospora, Fusarium fracticaudum, Phialophora cf. hyalina, and Morchella septimelata.</title>
        <authorList>
            <person name="Wingfield B.D."/>
            <person name="Bills G.F."/>
            <person name="Dong Y."/>
            <person name="Huang W."/>
            <person name="Nel W.J."/>
            <person name="Swalarsk-Parry B.S."/>
            <person name="Vaghefi N."/>
            <person name="Wilken P.M."/>
            <person name="An Z."/>
            <person name="de Beer Z.W."/>
            <person name="De Vos L."/>
            <person name="Chen L."/>
            <person name="Duong T.A."/>
            <person name="Gao Y."/>
            <person name="Hammerbacher A."/>
            <person name="Kikkert J.R."/>
            <person name="Li Y."/>
            <person name="Li H."/>
            <person name="Li K."/>
            <person name="Li Q."/>
            <person name="Liu X."/>
            <person name="Ma X."/>
            <person name="Naidoo K."/>
            <person name="Pethybridge S.J."/>
            <person name="Sun J."/>
            <person name="Steenkamp E.T."/>
            <person name="van der Nest M.A."/>
            <person name="van Wyk S."/>
            <person name="Wingfield M.J."/>
            <person name="Xiong C."/>
            <person name="Yue Q."/>
            <person name="Zhang X."/>
        </authorList>
    </citation>
    <scope>NUCLEOTIDE SEQUENCE [LARGE SCALE GENOMIC DNA]</scope>
    <source>
        <strain evidence="4 5">BP5796</strain>
    </source>
</reference>
<dbReference type="InterPro" id="IPR051414">
    <property type="entry name" value="Adenylate-forming_Reductase"/>
</dbReference>
<evidence type="ECO:0000256" key="1">
    <source>
        <dbReference type="ARBA" id="ARBA00022450"/>
    </source>
</evidence>
<dbReference type="InterPro" id="IPR042099">
    <property type="entry name" value="ANL_N_sf"/>
</dbReference>
<dbReference type="Gene3D" id="3.40.50.12780">
    <property type="entry name" value="N-terminal domain of ligase-like"/>
    <property type="match status" value="1"/>
</dbReference>
<dbReference type="Pfam" id="PF00501">
    <property type="entry name" value="AMP-binding"/>
    <property type="match status" value="1"/>
</dbReference>
<dbReference type="Gene3D" id="1.10.1200.10">
    <property type="entry name" value="ACP-like"/>
    <property type="match status" value="1"/>
</dbReference>
<dbReference type="Pfam" id="PF07993">
    <property type="entry name" value="NAD_binding_4"/>
    <property type="match status" value="1"/>
</dbReference>
<feature type="domain" description="Carrier" evidence="3">
    <location>
        <begin position="550"/>
        <end position="629"/>
    </location>
</feature>
<dbReference type="PROSITE" id="PS50075">
    <property type="entry name" value="CARRIER"/>
    <property type="match status" value="1"/>
</dbReference>
<dbReference type="InterPro" id="IPR009081">
    <property type="entry name" value="PP-bd_ACP"/>
</dbReference>
<dbReference type="Pfam" id="PF00550">
    <property type="entry name" value="PP-binding"/>
    <property type="match status" value="1"/>
</dbReference>
<keyword evidence="5" id="KW-1185">Reference proteome</keyword>
<keyword evidence="2" id="KW-0597">Phosphoprotein</keyword>
<dbReference type="InterPro" id="IPR000873">
    <property type="entry name" value="AMP-dep_synth/lig_dom"/>
</dbReference>
<dbReference type="InterPro" id="IPR036291">
    <property type="entry name" value="NAD(P)-bd_dom_sf"/>
</dbReference>
<dbReference type="SUPFAM" id="SSF47336">
    <property type="entry name" value="ACP-like"/>
    <property type="match status" value="1"/>
</dbReference>
<evidence type="ECO:0000313" key="4">
    <source>
        <dbReference type="EMBL" id="RDW76106.1"/>
    </source>
</evidence>
<dbReference type="SUPFAM" id="SSF51735">
    <property type="entry name" value="NAD(P)-binding Rossmann-fold domains"/>
    <property type="match status" value="1"/>
</dbReference>
<keyword evidence="1" id="KW-0596">Phosphopantetheine</keyword>
<gene>
    <name evidence="4" type="ORF">BP5796_06927</name>
</gene>
<dbReference type="PANTHER" id="PTHR43439:SF2">
    <property type="entry name" value="ENZYME, PUTATIVE (JCVI)-RELATED"/>
    <property type="match status" value="1"/>
</dbReference>
<dbReference type="OrthoDB" id="429813at2759"/>